<comment type="catalytic activity">
    <reaction evidence="1 15">
        <text>Endohydrolysis of (1-&gt;4)-alpha-D-glucosidic linkages in polysaccharides containing three or more (1-&gt;4)-alpha-linked D-glucose units.</text>
        <dbReference type="EC" id="3.2.1.1"/>
    </reaction>
</comment>
<evidence type="ECO:0000259" key="16">
    <source>
        <dbReference type="SMART" id="SM00632"/>
    </source>
</evidence>
<dbReference type="Gene3D" id="2.60.40.1180">
    <property type="entry name" value="Golgi alpha-mannosidase II"/>
    <property type="match status" value="1"/>
</dbReference>
<dbReference type="AlphaFoldDB" id="A0AAU9UF69"/>
<keyword evidence="19" id="KW-1185">Reference proteome</keyword>
<dbReference type="SMART" id="SM00642">
    <property type="entry name" value="Aamy"/>
    <property type="match status" value="1"/>
</dbReference>
<keyword evidence="10" id="KW-1015">Disulfide bond</keyword>
<evidence type="ECO:0000256" key="13">
    <source>
        <dbReference type="ARBA" id="ARBA00023295"/>
    </source>
</evidence>
<dbReference type="PRINTS" id="PR00110">
    <property type="entry name" value="ALPHAAMYLASE"/>
</dbReference>
<comment type="subunit">
    <text evidence="5">Monomer.</text>
</comment>
<feature type="domain" description="Glycosyl hydrolase family 13 catalytic" evidence="17">
    <location>
        <begin position="1"/>
        <end position="296"/>
    </location>
</feature>
<dbReference type="Pfam" id="PF00128">
    <property type="entry name" value="Alpha-amylase"/>
    <property type="match status" value="1"/>
</dbReference>
<dbReference type="GO" id="GO:0005975">
    <property type="term" value="P:carbohydrate metabolic process"/>
    <property type="evidence" value="ECO:0007669"/>
    <property type="project" value="InterPro"/>
</dbReference>
<organism evidence="18 19">
    <name type="scientific">Euphydryas editha</name>
    <name type="common">Edith's checkerspot</name>
    <dbReference type="NCBI Taxonomy" id="104508"/>
    <lineage>
        <taxon>Eukaryota</taxon>
        <taxon>Metazoa</taxon>
        <taxon>Ecdysozoa</taxon>
        <taxon>Arthropoda</taxon>
        <taxon>Hexapoda</taxon>
        <taxon>Insecta</taxon>
        <taxon>Pterygota</taxon>
        <taxon>Neoptera</taxon>
        <taxon>Endopterygota</taxon>
        <taxon>Lepidoptera</taxon>
        <taxon>Glossata</taxon>
        <taxon>Ditrysia</taxon>
        <taxon>Papilionoidea</taxon>
        <taxon>Nymphalidae</taxon>
        <taxon>Nymphalinae</taxon>
        <taxon>Euphydryas</taxon>
    </lineage>
</organism>
<dbReference type="SUPFAM" id="SSF51445">
    <property type="entry name" value="(Trans)glycosidases"/>
    <property type="match status" value="2"/>
</dbReference>
<evidence type="ECO:0000256" key="7">
    <source>
        <dbReference type="ARBA" id="ARBA00022723"/>
    </source>
</evidence>
<evidence type="ECO:0000256" key="8">
    <source>
        <dbReference type="ARBA" id="ARBA00022801"/>
    </source>
</evidence>
<proteinExistence type="inferred from homology"/>
<comment type="cofactor">
    <cofactor evidence="3">
        <name>chloride</name>
        <dbReference type="ChEBI" id="CHEBI:17996"/>
    </cofactor>
</comment>
<dbReference type="InterPro" id="IPR017853">
    <property type="entry name" value="GH"/>
</dbReference>
<dbReference type="CDD" id="cd11317">
    <property type="entry name" value="AmyAc_bac_euk_AmyA"/>
    <property type="match status" value="1"/>
</dbReference>
<evidence type="ECO:0000256" key="5">
    <source>
        <dbReference type="ARBA" id="ARBA00011245"/>
    </source>
</evidence>
<evidence type="ECO:0000256" key="15">
    <source>
        <dbReference type="RuleBase" id="RU361134"/>
    </source>
</evidence>
<reference evidence="18" key="1">
    <citation type="submission" date="2022-03" db="EMBL/GenBank/DDBJ databases">
        <authorList>
            <person name="Tunstrom K."/>
        </authorList>
    </citation>
    <scope>NUCLEOTIDE SEQUENCE</scope>
</reference>
<keyword evidence="13 15" id="KW-0326">Glycosidase</keyword>
<evidence type="ECO:0000256" key="12">
    <source>
        <dbReference type="ARBA" id="ARBA00023277"/>
    </source>
</evidence>
<evidence type="ECO:0000256" key="11">
    <source>
        <dbReference type="ARBA" id="ARBA00023214"/>
    </source>
</evidence>
<dbReference type="InterPro" id="IPR006047">
    <property type="entry name" value="GH13_cat_dom"/>
</dbReference>
<evidence type="ECO:0000256" key="9">
    <source>
        <dbReference type="ARBA" id="ARBA00022837"/>
    </source>
</evidence>
<dbReference type="InterPro" id="IPR013780">
    <property type="entry name" value="Glyco_hydro_b"/>
</dbReference>
<keyword evidence="7" id="KW-0479">Metal-binding</keyword>
<dbReference type="InterPro" id="IPR006048">
    <property type="entry name" value="A-amylase/branching_C"/>
</dbReference>
<keyword evidence="8 15" id="KW-0378">Hydrolase</keyword>
<evidence type="ECO:0000256" key="4">
    <source>
        <dbReference type="ARBA" id="ARBA00008061"/>
    </source>
</evidence>
<dbReference type="InterPro" id="IPR006046">
    <property type="entry name" value="Alpha_amylase"/>
</dbReference>
<evidence type="ECO:0000256" key="2">
    <source>
        <dbReference type="ARBA" id="ARBA00001913"/>
    </source>
</evidence>
<feature type="domain" description="Alpha-amylase C-terminal" evidence="16">
    <location>
        <begin position="305"/>
        <end position="393"/>
    </location>
</feature>
<accession>A0AAU9UF69</accession>
<comment type="caution">
    <text evidence="18">The sequence shown here is derived from an EMBL/GenBank/DDBJ whole genome shotgun (WGS) entry which is preliminary data.</text>
</comment>
<keyword evidence="9" id="KW-0106">Calcium</keyword>
<evidence type="ECO:0000256" key="3">
    <source>
        <dbReference type="ARBA" id="ARBA00001923"/>
    </source>
</evidence>
<dbReference type="Gene3D" id="3.20.20.80">
    <property type="entry name" value="Glycosidases"/>
    <property type="match status" value="2"/>
</dbReference>
<sequence>MNEKYFVQVGYMYLDVVVNHMTGVHKDNKGTGGSTADFNSYNYPAVPYNDRHFHNPHCEIRNYDNVSEVRNCELLGLKDLNQTEEYVRRQIVRFLNKLINLGIAGFRIDAAKHMWPNDLSVIYKLLNDLNPEFGFPLKTKPYIYQELIYHGGEPIGPEEYMLLGDVTEFRVGTELKNVFRGNNAMKWLISWGEQWGLLPSESALTFIDNHDTQRNDDVLTYKESRTYKAATAFLLAHPYGKPRVMSSFFFDDKEQGPPSDSNENIISPSINNDDTCGNGWVCEHRWRQIYQMVAFRNAVSNTKVDYWWDNGNKQIAFGRGRRGFIAFNGDNVDLNQTLQTGLPEGKYCDVISGKKIGTKCSGIVVNVDRNGRAHFYISVNAEDMQIAVHVGTEVRNCELSNLKDLNQGSEYVRRQIVDYMNRLIDLGVVGFRIDAAKHMWPGDLRIIYSRLRNLNTEHGFPSGARPYIYQEVIDLGGESVSRLVPGQF</sequence>
<evidence type="ECO:0000313" key="19">
    <source>
        <dbReference type="Proteomes" id="UP001153954"/>
    </source>
</evidence>
<name>A0AAU9UF69_EUPED</name>
<comment type="cofactor">
    <cofactor evidence="2">
        <name>Ca(2+)</name>
        <dbReference type="ChEBI" id="CHEBI:29108"/>
    </cofactor>
</comment>
<dbReference type="PANTHER" id="PTHR43447">
    <property type="entry name" value="ALPHA-AMYLASE"/>
    <property type="match status" value="1"/>
</dbReference>
<evidence type="ECO:0000256" key="6">
    <source>
        <dbReference type="ARBA" id="ARBA00012595"/>
    </source>
</evidence>
<dbReference type="Pfam" id="PF02806">
    <property type="entry name" value="Alpha-amylase_C"/>
    <property type="match status" value="1"/>
</dbReference>
<protein>
    <recommendedName>
        <fullName evidence="6 15">Alpha-amylase</fullName>
        <ecNumber evidence="6 15">3.2.1.1</ecNumber>
    </recommendedName>
</protein>
<evidence type="ECO:0000313" key="18">
    <source>
        <dbReference type="EMBL" id="CAH2096390.1"/>
    </source>
</evidence>
<evidence type="ECO:0000256" key="1">
    <source>
        <dbReference type="ARBA" id="ARBA00000548"/>
    </source>
</evidence>
<evidence type="ECO:0000256" key="14">
    <source>
        <dbReference type="RuleBase" id="RU003615"/>
    </source>
</evidence>
<dbReference type="EMBL" id="CAKOGL010000016">
    <property type="protein sequence ID" value="CAH2096390.1"/>
    <property type="molecule type" value="Genomic_DNA"/>
</dbReference>
<gene>
    <name evidence="18" type="ORF">EEDITHA_LOCUS11738</name>
</gene>
<dbReference type="EC" id="3.2.1.1" evidence="6 15"/>
<dbReference type="Proteomes" id="UP001153954">
    <property type="component" value="Unassembled WGS sequence"/>
</dbReference>
<comment type="similarity">
    <text evidence="4 14">Belongs to the glycosyl hydrolase 13 family.</text>
</comment>
<keyword evidence="11" id="KW-0868">Chloride</keyword>
<keyword evidence="12 15" id="KW-0119">Carbohydrate metabolism</keyword>
<dbReference type="SMART" id="SM00632">
    <property type="entry name" value="Aamy_C"/>
    <property type="match status" value="1"/>
</dbReference>
<dbReference type="GO" id="GO:0004556">
    <property type="term" value="F:alpha-amylase activity"/>
    <property type="evidence" value="ECO:0007669"/>
    <property type="project" value="UniProtKB-UniRule"/>
</dbReference>
<evidence type="ECO:0000259" key="17">
    <source>
        <dbReference type="SMART" id="SM00642"/>
    </source>
</evidence>
<dbReference type="SUPFAM" id="SSF51011">
    <property type="entry name" value="Glycosyl hydrolase domain"/>
    <property type="match status" value="1"/>
</dbReference>
<dbReference type="InterPro" id="IPR031319">
    <property type="entry name" value="A-amylase_C"/>
</dbReference>
<dbReference type="GO" id="GO:0046872">
    <property type="term" value="F:metal ion binding"/>
    <property type="evidence" value="ECO:0007669"/>
    <property type="project" value="UniProtKB-KW"/>
</dbReference>
<evidence type="ECO:0000256" key="10">
    <source>
        <dbReference type="ARBA" id="ARBA00023157"/>
    </source>
</evidence>